<evidence type="ECO:0008006" key="2">
    <source>
        <dbReference type="Google" id="ProtNLM"/>
    </source>
</evidence>
<protein>
    <recommendedName>
        <fullName evidence="2">GTPase-translation elongation factor</fullName>
    </recommendedName>
</protein>
<evidence type="ECO:0000313" key="1">
    <source>
        <dbReference type="EMBL" id="VAX12432.1"/>
    </source>
</evidence>
<dbReference type="EMBL" id="UOFZ01000037">
    <property type="protein sequence ID" value="VAX12432.1"/>
    <property type="molecule type" value="Genomic_DNA"/>
</dbReference>
<organism evidence="1">
    <name type="scientific">hydrothermal vent metagenome</name>
    <dbReference type="NCBI Taxonomy" id="652676"/>
    <lineage>
        <taxon>unclassified sequences</taxon>
        <taxon>metagenomes</taxon>
        <taxon>ecological metagenomes</taxon>
    </lineage>
</organism>
<gene>
    <name evidence="1" type="ORF">MNBD_GAMMA24-2423</name>
</gene>
<proteinExistence type="predicted"/>
<name>A0A3B1B8J7_9ZZZZ</name>
<reference evidence="1" key="1">
    <citation type="submission" date="2018-06" db="EMBL/GenBank/DDBJ databases">
        <authorList>
            <person name="Zhirakovskaya E."/>
        </authorList>
    </citation>
    <scope>NUCLEOTIDE SEQUENCE</scope>
</reference>
<accession>A0A3B1B8J7</accession>
<dbReference type="AlphaFoldDB" id="A0A3B1B8J7"/>
<sequence>MAKPLDIDIPERSKAGKTSFNIRPKKVEQWLGDLPRANLGETARLLYDALLNVNQTIYSYQDRLRFLESMREPVQYVTESLKKHFVGASYPLPIKNQKIAAATREIQLTMAVGYKIAISDILSSSFLFIDKKLLAMLLHRAITYYGRTLLTSYQIYAPCAPKVWLDLHKLYSIAESRKVENQPVADYQRIYVERASINAEYSRTLLLALTSPYKLRQGEVSKIYFTLERWTQHCQLDSIDHYRDRQHGYFAVMLNRDAPPRSLAITMPEDCDPQQCRILNTESLAELIRNEIQETEDLGNTTISSIELSRPDLSHDLLRRLLVAWGMETKRSFSRTHKQEKVEVAIGLSAIHKHISRRKNNKQSDIYNNTAQFESTIIENINEEKPDIWNMVYPTELPGLAPLVEEEINLATPEDKNSPTSPSYQQGTWTIINESAGGYCLEYRKGNSAKAQVGELIGIRRKNGNIWKWGIGVIRWMKFSSTRTLRLGVEMLNPDAAAVGVRSRGSHAKTEAWQRTLMLPEIPAIRQTASLLTPPAPWRVGNQIIINILGKILPVQLTSVTQCTGLFSQFQFKLINLEHAEDNTQDVSGHWELDKDFAKIWSAM</sequence>